<reference evidence="6" key="1">
    <citation type="journal article" date="2020" name="New Phytol.">
        <title>Comparative genomics reveals dynamic genome evolution in host specialist ectomycorrhizal fungi.</title>
        <authorList>
            <person name="Lofgren L.A."/>
            <person name="Nguyen N.H."/>
            <person name="Vilgalys R."/>
            <person name="Ruytinx J."/>
            <person name="Liao H.L."/>
            <person name="Branco S."/>
            <person name="Kuo A."/>
            <person name="LaButti K."/>
            <person name="Lipzen A."/>
            <person name="Andreopoulos W."/>
            <person name="Pangilinan J."/>
            <person name="Riley R."/>
            <person name="Hundley H."/>
            <person name="Na H."/>
            <person name="Barry K."/>
            <person name="Grigoriev I.V."/>
            <person name="Stajich J.E."/>
            <person name="Kennedy P.G."/>
        </authorList>
    </citation>
    <scope>NUCLEOTIDE SEQUENCE</scope>
    <source>
        <strain evidence="6">DOB743</strain>
    </source>
</reference>
<evidence type="ECO:0000259" key="5">
    <source>
        <dbReference type="PROSITE" id="PS51158"/>
    </source>
</evidence>
<accession>A0A9P6ZPT5</accession>
<keyword evidence="7" id="KW-1185">Reference proteome</keyword>
<name>A0A9P6ZPT5_9AGAM</name>
<dbReference type="Proteomes" id="UP000714275">
    <property type="component" value="Unassembled WGS sequence"/>
</dbReference>
<evidence type="ECO:0000313" key="6">
    <source>
        <dbReference type="EMBL" id="KAG1774580.1"/>
    </source>
</evidence>
<keyword evidence="1" id="KW-0723">Serine/threonine-protein kinase</keyword>
<feature type="region of interest" description="Disordered" evidence="4">
    <location>
        <begin position="115"/>
        <end position="172"/>
    </location>
</feature>
<organism evidence="6 7">
    <name type="scientific">Suillus placidus</name>
    <dbReference type="NCBI Taxonomy" id="48579"/>
    <lineage>
        <taxon>Eukaryota</taxon>
        <taxon>Fungi</taxon>
        <taxon>Dikarya</taxon>
        <taxon>Basidiomycota</taxon>
        <taxon>Agaricomycotina</taxon>
        <taxon>Agaricomycetes</taxon>
        <taxon>Agaricomycetidae</taxon>
        <taxon>Boletales</taxon>
        <taxon>Suillineae</taxon>
        <taxon>Suillaceae</taxon>
        <taxon>Suillus</taxon>
    </lineage>
</organism>
<sequence length="736" mass="81417">MAEYEIVSQFTEDAYAKEDHICDRPVCRAKIRKGDPCFYVATIEPGQPGRNVCAPCYSHYKKNPVTSVRPTRRAEQLRPFASAQGSINDRVAPDMRAIQQSVNAAQRKLTINPPPVVAMPRRTAGPDIMIPTSWQGSSWQGSSQGSSRQGSSQSTGPPWPGQGSSNGPIGYSSQHALYATERERWAKISYATPPAETILIEISAVHGGGGHKKRGVPIGNICEGKKGIDAQIDAPGLIELTLDTIVPKLHIFGGGFLWRVNEFIVRDSGWVDLSNHPRSVAYFYDQCQQPSRKGSKTTTFKSKQFTLMVIVPETQWIEYENWREDTEMNAARIGQCAARKVITPQVPSSQYFAYNHSTSTKRSHQHTHSSGSFDIPSPPRKRDVVPAALSGCSPDRDRLKEVLRIGGGTNLDMKQVFGRQSERIHFYLVPSRPITDLLLDKYHSFSVDTAEWSMGELIVDTSPQGLIGVGGFKTAHTGWLTLMAPPKIGPGSVAHDKIVVKRPYHKVFATPTTTTGPYKIARYSLVDEISRLFKEANVLYWAKSLLKLTYDFIDRCVASSSEPPPFPIPRVRFVEGGLALAYGDRKPGGKTGSTRAVFLLEEFIDSDGEDFVKFIHNMDANPLIDYDEYGYDLAVFFSFTQHVQYARTGKLAFISDYQGSTTLLTDPQILTHPSVGDGHLDIFGDGNIETTVSQFEKEHLCNEYCKWPAFGLEAYASGEEEDGLEASADGEDGLEA</sequence>
<proteinExistence type="predicted"/>
<keyword evidence="3" id="KW-0418">Kinase</keyword>
<feature type="compositionally biased region" description="Polar residues" evidence="4">
    <location>
        <begin position="162"/>
        <end position="172"/>
    </location>
</feature>
<dbReference type="Pfam" id="PF02816">
    <property type="entry name" value="Alpha_kinase"/>
    <property type="match status" value="1"/>
</dbReference>
<protein>
    <recommendedName>
        <fullName evidence="5">Alpha-type protein kinase domain-containing protein</fullName>
    </recommendedName>
</protein>
<evidence type="ECO:0000256" key="1">
    <source>
        <dbReference type="ARBA" id="ARBA00022527"/>
    </source>
</evidence>
<feature type="region of interest" description="Disordered" evidence="4">
    <location>
        <begin position="357"/>
        <end position="383"/>
    </location>
</feature>
<keyword evidence="2" id="KW-0808">Transferase</keyword>
<dbReference type="EMBL" id="JABBWD010000040">
    <property type="protein sequence ID" value="KAG1774580.1"/>
    <property type="molecule type" value="Genomic_DNA"/>
</dbReference>
<dbReference type="OrthoDB" id="301415at2759"/>
<dbReference type="InterPro" id="IPR004166">
    <property type="entry name" value="a-kinase_dom"/>
</dbReference>
<dbReference type="Gene3D" id="3.20.200.10">
    <property type="entry name" value="MHCK/EF2 kinase"/>
    <property type="match status" value="1"/>
</dbReference>
<evidence type="ECO:0000256" key="3">
    <source>
        <dbReference type="ARBA" id="ARBA00022777"/>
    </source>
</evidence>
<feature type="domain" description="Alpha-type protein kinase" evidence="5">
    <location>
        <begin position="444"/>
        <end position="715"/>
    </location>
</feature>
<gene>
    <name evidence="6" type="ORF">EV702DRAFT_1047539</name>
</gene>
<dbReference type="PROSITE" id="PS51158">
    <property type="entry name" value="ALPHA_KINASE"/>
    <property type="match status" value="1"/>
</dbReference>
<dbReference type="SUPFAM" id="SSF56112">
    <property type="entry name" value="Protein kinase-like (PK-like)"/>
    <property type="match status" value="1"/>
</dbReference>
<evidence type="ECO:0000256" key="4">
    <source>
        <dbReference type="SAM" id="MobiDB-lite"/>
    </source>
</evidence>
<dbReference type="InterPro" id="IPR011009">
    <property type="entry name" value="Kinase-like_dom_sf"/>
</dbReference>
<evidence type="ECO:0000313" key="7">
    <source>
        <dbReference type="Proteomes" id="UP000714275"/>
    </source>
</evidence>
<dbReference type="GO" id="GO:0004674">
    <property type="term" value="F:protein serine/threonine kinase activity"/>
    <property type="evidence" value="ECO:0007669"/>
    <property type="project" value="UniProtKB-KW"/>
</dbReference>
<feature type="compositionally biased region" description="Low complexity" evidence="4">
    <location>
        <begin position="132"/>
        <end position="156"/>
    </location>
</feature>
<dbReference type="AlphaFoldDB" id="A0A9P6ZPT5"/>
<evidence type="ECO:0000256" key="2">
    <source>
        <dbReference type="ARBA" id="ARBA00022679"/>
    </source>
</evidence>
<comment type="caution">
    <text evidence="6">The sequence shown here is derived from an EMBL/GenBank/DDBJ whole genome shotgun (WGS) entry which is preliminary data.</text>
</comment>
<dbReference type="GO" id="GO:0005524">
    <property type="term" value="F:ATP binding"/>
    <property type="evidence" value="ECO:0007669"/>
    <property type="project" value="InterPro"/>
</dbReference>